<feature type="transmembrane region" description="Helical" evidence="1">
    <location>
        <begin position="82"/>
        <end position="105"/>
    </location>
</feature>
<accession>A0A1G2DJU4</accession>
<feature type="transmembrane region" description="Helical" evidence="1">
    <location>
        <begin position="53"/>
        <end position="76"/>
    </location>
</feature>
<dbReference type="Proteomes" id="UP000178534">
    <property type="component" value="Unassembled WGS sequence"/>
</dbReference>
<evidence type="ECO:0000256" key="1">
    <source>
        <dbReference type="SAM" id="Phobius"/>
    </source>
</evidence>
<proteinExistence type="predicted"/>
<reference evidence="2 3" key="1">
    <citation type="journal article" date="2016" name="Nat. Commun.">
        <title>Thousands of microbial genomes shed light on interconnected biogeochemical processes in an aquifer system.</title>
        <authorList>
            <person name="Anantharaman K."/>
            <person name="Brown C.T."/>
            <person name="Hug L.A."/>
            <person name="Sharon I."/>
            <person name="Castelle C.J."/>
            <person name="Probst A.J."/>
            <person name="Thomas B.C."/>
            <person name="Singh A."/>
            <person name="Wilkins M.J."/>
            <person name="Karaoz U."/>
            <person name="Brodie E.L."/>
            <person name="Williams K.H."/>
            <person name="Hubbard S.S."/>
            <person name="Banfield J.F."/>
        </authorList>
    </citation>
    <scope>NUCLEOTIDE SEQUENCE [LARGE SCALE GENOMIC DNA]</scope>
</reference>
<gene>
    <name evidence="2" type="ORF">A2942_02820</name>
</gene>
<comment type="caution">
    <text evidence="2">The sequence shown here is derived from an EMBL/GenBank/DDBJ whole genome shotgun (WGS) entry which is preliminary data.</text>
</comment>
<evidence type="ECO:0000313" key="3">
    <source>
        <dbReference type="Proteomes" id="UP000178534"/>
    </source>
</evidence>
<evidence type="ECO:0000313" key="2">
    <source>
        <dbReference type="EMBL" id="OGZ13846.1"/>
    </source>
</evidence>
<feature type="transmembrane region" description="Helical" evidence="1">
    <location>
        <begin position="6"/>
        <end position="32"/>
    </location>
</feature>
<protein>
    <submittedName>
        <fullName evidence="2">Uncharacterized protein</fullName>
    </submittedName>
</protein>
<keyword evidence="1" id="KW-0812">Transmembrane</keyword>
<sequence>MTIIIATFVIAISFVVFFYLFANTFVSLLFDIPATIKLGRKNIIKQKPVLKKYIITALACSITASIILVLAYYFFIKYSFGFSISLFIGACLALLISLWKMVWLFSRYSDNYLKWLDFYRKDNSHYMKTASMGIIDEVLGGKPGELEKQTNNRIDKMFNKK</sequence>
<dbReference type="EMBL" id="MHLP01000002">
    <property type="protein sequence ID" value="OGZ13846.1"/>
    <property type="molecule type" value="Genomic_DNA"/>
</dbReference>
<dbReference type="AlphaFoldDB" id="A0A1G2DJU4"/>
<dbReference type="STRING" id="1798665.A2942_02820"/>
<organism evidence="2 3">
    <name type="scientific">Candidatus Lloydbacteria bacterium RIFCSPLOWO2_01_FULL_50_20</name>
    <dbReference type="NCBI Taxonomy" id="1798665"/>
    <lineage>
        <taxon>Bacteria</taxon>
        <taxon>Candidatus Lloydiibacteriota</taxon>
    </lineage>
</organism>
<name>A0A1G2DJU4_9BACT</name>
<keyword evidence="1" id="KW-0472">Membrane</keyword>
<keyword evidence="1" id="KW-1133">Transmembrane helix</keyword>